<dbReference type="Pfam" id="PF13508">
    <property type="entry name" value="Acetyltransf_7"/>
    <property type="match status" value="1"/>
</dbReference>
<name>A0AAE4CK99_9ACTN</name>
<dbReference type="CDD" id="cd04301">
    <property type="entry name" value="NAT_SF"/>
    <property type="match status" value="1"/>
</dbReference>
<proteinExistence type="predicted"/>
<dbReference type="InterPro" id="IPR016181">
    <property type="entry name" value="Acyl_CoA_acyltransferase"/>
</dbReference>
<dbReference type="Gene3D" id="3.40.630.30">
    <property type="match status" value="1"/>
</dbReference>
<comment type="caution">
    <text evidence="2">The sequence shown here is derived from an EMBL/GenBank/DDBJ whole genome shotgun (WGS) entry which is preliminary data.</text>
</comment>
<keyword evidence="2" id="KW-0689">Ribosomal protein</keyword>
<dbReference type="GO" id="GO:0005840">
    <property type="term" value="C:ribosome"/>
    <property type="evidence" value="ECO:0007669"/>
    <property type="project" value="UniProtKB-KW"/>
</dbReference>
<gene>
    <name evidence="2" type="ORF">JOF55_001121</name>
</gene>
<dbReference type="RefSeq" id="WP_310270518.1">
    <property type="nucleotide sequence ID" value="NZ_JAVDXW010000001.1"/>
</dbReference>
<keyword evidence="2" id="KW-0687">Ribonucleoprotein</keyword>
<keyword evidence="3" id="KW-1185">Reference proteome</keyword>
<evidence type="ECO:0000259" key="1">
    <source>
        <dbReference type="PROSITE" id="PS51186"/>
    </source>
</evidence>
<reference evidence="2" key="1">
    <citation type="submission" date="2023-07" db="EMBL/GenBank/DDBJ databases">
        <title>Sequencing the genomes of 1000 actinobacteria strains.</title>
        <authorList>
            <person name="Klenk H.-P."/>
        </authorList>
    </citation>
    <scope>NUCLEOTIDE SEQUENCE</scope>
    <source>
        <strain evidence="2">DSM 45977</strain>
    </source>
</reference>
<accession>A0AAE4CK99</accession>
<dbReference type="SUPFAM" id="SSF55729">
    <property type="entry name" value="Acyl-CoA N-acyltransferases (Nat)"/>
    <property type="match status" value="1"/>
</dbReference>
<dbReference type="GO" id="GO:0016747">
    <property type="term" value="F:acyltransferase activity, transferring groups other than amino-acyl groups"/>
    <property type="evidence" value="ECO:0007669"/>
    <property type="project" value="InterPro"/>
</dbReference>
<sequence>MVLTGGVDVGIAPFDLGARLWDTATLAQDAMAAAQQPHWGLTARHFGGLTELPGLLTLAAHRQGRLFGVLVGFPTASRDWWPNQVRPALAAAENLHWLDDAFELAELHVHPDVQGCGLGSALLNEAVRRIDQGRIVLSTGAVGNLQARNFYRRHGFRTLTAPFQWQGMPLRVFVLGRELTDR</sequence>
<dbReference type="EMBL" id="JAVDXW010000001">
    <property type="protein sequence ID" value="MDR7300940.1"/>
    <property type="molecule type" value="Genomic_DNA"/>
</dbReference>
<feature type="domain" description="N-acetyltransferase" evidence="1">
    <location>
        <begin position="18"/>
        <end position="180"/>
    </location>
</feature>
<evidence type="ECO:0000313" key="2">
    <source>
        <dbReference type="EMBL" id="MDR7300940.1"/>
    </source>
</evidence>
<organism evidence="2 3">
    <name type="scientific">Haloactinomyces albus</name>
    <dbReference type="NCBI Taxonomy" id="1352928"/>
    <lineage>
        <taxon>Bacteria</taxon>
        <taxon>Bacillati</taxon>
        <taxon>Actinomycetota</taxon>
        <taxon>Actinomycetes</taxon>
        <taxon>Actinopolysporales</taxon>
        <taxon>Actinopolysporaceae</taxon>
        <taxon>Haloactinomyces</taxon>
    </lineage>
</organism>
<protein>
    <submittedName>
        <fullName evidence="2">Ribosomal protein S18 acetylase RimI-like enzyme</fullName>
    </submittedName>
</protein>
<dbReference type="AlphaFoldDB" id="A0AAE4CK99"/>
<dbReference type="Proteomes" id="UP001180845">
    <property type="component" value="Unassembled WGS sequence"/>
</dbReference>
<dbReference type="PROSITE" id="PS51186">
    <property type="entry name" value="GNAT"/>
    <property type="match status" value="1"/>
</dbReference>
<dbReference type="InterPro" id="IPR000182">
    <property type="entry name" value="GNAT_dom"/>
</dbReference>
<evidence type="ECO:0000313" key="3">
    <source>
        <dbReference type="Proteomes" id="UP001180845"/>
    </source>
</evidence>